<comment type="similarity">
    <text evidence="1">Belongs to the short-chain dehydrogenases/reductases (SDR) family.</text>
</comment>
<dbReference type="PANTHER" id="PTHR42760:SF123">
    <property type="entry name" value="OXIDOREDUCTASE"/>
    <property type="match status" value="1"/>
</dbReference>
<dbReference type="RefSeq" id="WP_066661030.1">
    <property type="nucleotide sequence ID" value="NZ_CBCSCL010000012.1"/>
</dbReference>
<dbReference type="PRINTS" id="PR00081">
    <property type="entry name" value="GDHRDH"/>
</dbReference>
<name>A0A193GHQ2_9BORD</name>
<keyword evidence="4" id="KW-1185">Reference proteome</keyword>
<protein>
    <recommendedName>
        <fullName evidence="2">Ketoreductase domain-containing protein</fullName>
    </recommendedName>
</protein>
<dbReference type="InterPro" id="IPR057326">
    <property type="entry name" value="KR_dom"/>
</dbReference>
<dbReference type="SMART" id="SM00822">
    <property type="entry name" value="PKS_KR"/>
    <property type="match status" value="1"/>
</dbReference>
<evidence type="ECO:0000313" key="3">
    <source>
        <dbReference type="EMBL" id="ANN78961.1"/>
    </source>
</evidence>
<dbReference type="KEGG" id="bfz:BAU07_19195"/>
<dbReference type="GO" id="GO:0030497">
    <property type="term" value="P:fatty acid elongation"/>
    <property type="evidence" value="ECO:0007669"/>
    <property type="project" value="TreeGrafter"/>
</dbReference>
<dbReference type="PANTHER" id="PTHR42760">
    <property type="entry name" value="SHORT-CHAIN DEHYDROGENASES/REDUCTASES FAMILY MEMBER"/>
    <property type="match status" value="1"/>
</dbReference>
<dbReference type="FunFam" id="3.40.50.720:FF:000084">
    <property type="entry name" value="Short-chain dehydrogenase reductase"/>
    <property type="match status" value="1"/>
</dbReference>
<sequence>MRLAEKRVLITGGASGIGRAIAHACQHEGAHIVLVDRDEAGAARVAAELATVAGDRPAHAHAADLAREDAIAAVLDAVLEAGDIDVLVNSAGIGATTPFLETDVSLFDRMYAINLRGTFLMAQGVARAMVARRVAGSIINIGSVSGSRGNTGRAAYGTMKAGVTQLTRIMAVELACHGIRVNAIAPGPIETPLTRDAHSAATRRAWLDVVPAARYGTPEEVARAAVFLAGDEATYINGHVLDVDGGFMAAGVLRG</sequence>
<dbReference type="Gene3D" id="3.40.50.720">
    <property type="entry name" value="NAD(P)-binding Rossmann-like Domain"/>
    <property type="match status" value="1"/>
</dbReference>
<dbReference type="InterPro" id="IPR036291">
    <property type="entry name" value="NAD(P)-bd_dom_sf"/>
</dbReference>
<reference evidence="3 4" key="1">
    <citation type="submission" date="2016-06" db="EMBL/GenBank/DDBJ databases">
        <title>Complete genome sequences of Bordetella bronchialis and Bordetella flabilis.</title>
        <authorList>
            <person name="LiPuma J.J."/>
            <person name="Spilker T."/>
        </authorList>
    </citation>
    <scope>NUCLEOTIDE SEQUENCE [LARGE SCALE GENOMIC DNA]</scope>
    <source>
        <strain evidence="3 4">AU10664</strain>
    </source>
</reference>
<gene>
    <name evidence="3" type="ORF">BAU07_19195</name>
</gene>
<organism evidence="3 4">
    <name type="scientific">Bordetella flabilis</name>
    <dbReference type="NCBI Taxonomy" id="463014"/>
    <lineage>
        <taxon>Bacteria</taxon>
        <taxon>Pseudomonadati</taxon>
        <taxon>Pseudomonadota</taxon>
        <taxon>Betaproteobacteria</taxon>
        <taxon>Burkholderiales</taxon>
        <taxon>Alcaligenaceae</taxon>
        <taxon>Bordetella</taxon>
    </lineage>
</organism>
<proteinExistence type="inferred from homology"/>
<evidence type="ECO:0000256" key="1">
    <source>
        <dbReference type="ARBA" id="ARBA00006484"/>
    </source>
</evidence>
<dbReference type="GO" id="GO:0016616">
    <property type="term" value="F:oxidoreductase activity, acting on the CH-OH group of donors, NAD or NADP as acceptor"/>
    <property type="evidence" value="ECO:0007669"/>
    <property type="project" value="TreeGrafter"/>
</dbReference>
<dbReference type="SUPFAM" id="SSF51735">
    <property type="entry name" value="NAD(P)-binding Rossmann-fold domains"/>
    <property type="match status" value="1"/>
</dbReference>
<dbReference type="EMBL" id="CP016172">
    <property type="protein sequence ID" value="ANN78961.1"/>
    <property type="molecule type" value="Genomic_DNA"/>
</dbReference>
<dbReference type="PRINTS" id="PR00080">
    <property type="entry name" value="SDRFAMILY"/>
</dbReference>
<dbReference type="OrthoDB" id="8665216at2"/>
<dbReference type="Proteomes" id="UP000091926">
    <property type="component" value="Chromosome"/>
</dbReference>
<evidence type="ECO:0000259" key="2">
    <source>
        <dbReference type="SMART" id="SM00822"/>
    </source>
</evidence>
<dbReference type="InterPro" id="IPR002347">
    <property type="entry name" value="SDR_fam"/>
</dbReference>
<dbReference type="Pfam" id="PF13561">
    <property type="entry name" value="adh_short_C2"/>
    <property type="match status" value="1"/>
</dbReference>
<dbReference type="CDD" id="cd05233">
    <property type="entry name" value="SDR_c"/>
    <property type="match status" value="1"/>
</dbReference>
<accession>A0A193GHQ2</accession>
<dbReference type="NCBIfam" id="NF005559">
    <property type="entry name" value="PRK07231.1"/>
    <property type="match status" value="1"/>
</dbReference>
<dbReference type="STRING" id="463014.BAU07_19195"/>
<evidence type="ECO:0000313" key="4">
    <source>
        <dbReference type="Proteomes" id="UP000091926"/>
    </source>
</evidence>
<feature type="domain" description="Ketoreductase" evidence="2">
    <location>
        <begin position="6"/>
        <end position="147"/>
    </location>
</feature>
<dbReference type="AlphaFoldDB" id="A0A193GHQ2"/>